<name>A0A401NWI5_SCYTO</name>
<proteinExistence type="predicted"/>
<dbReference type="STRING" id="75743.A0A401NWI5"/>
<dbReference type="PANTHER" id="PTHR21600">
    <property type="entry name" value="MITOCHONDRIAL RNA PSEUDOURIDINE SYNTHASE"/>
    <property type="match status" value="1"/>
</dbReference>
<accession>A0A401NWI5</accession>
<sequence>MHRHSCFSIRRLVTDSALHLSSPVSWYDIQLKEQIQKRGQHLKKDKAVNILRDPGIPVLQKLTRDNLLDMLATSVVYQENPLIGINKPPGLPITGKEDLCLTSLLPELQQRLNLSKELHIVKASNRDYSGLVLLSTCHQTTKHIEDAFIQARRKKEAIANYCAVTVGVPEPVEGEISVALKKQNIGEHNLVVPVFHPTPGNFQRKEVKKAVTRYKVLDTTDSCALVQLQPLTSFESLLQVHLTVKLCAALGDHVHSVRLGKVLGVPFCLPVESAIPQTQVLDESLLRMLHFDQKQMWKMPLHLHLHKLVIPPFETKKSATMITAAPPAYFLRTLELLGLTMNEFAEENMTKRK</sequence>
<reference evidence="2 3" key="1">
    <citation type="journal article" date="2018" name="Nat. Ecol. Evol.">
        <title>Shark genomes provide insights into elasmobranch evolution and the origin of vertebrates.</title>
        <authorList>
            <person name="Hara Y"/>
            <person name="Yamaguchi K"/>
            <person name="Onimaru K"/>
            <person name="Kadota M"/>
            <person name="Koyanagi M"/>
            <person name="Keeley SD"/>
            <person name="Tatsumi K"/>
            <person name="Tanaka K"/>
            <person name="Motone F"/>
            <person name="Kageyama Y"/>
            <person name="Nozu R"/>
            <person name="Adachi N"/>
            <person name="Nishimura O"/>
            <person name="Nakagawa R"/>
            <person name="Tanegashima C"/>
            <person name="Kiyatake I"/>
            <person name="Matsumoto R"/>
            <person name="Murakumo K"/>
            <person name="Nishida K"/>
            <person name="Terakita A"/>
            <person name="Kuratani S"/>
            <person name="Sato K"/>
            <person name="Hyodo S Kuraku.S."/>
        </authorList>
    </citation>
    <scope>NUCLEOTIDE SEQUENCE [LARGE SCALE GENOMIC DNA]</scope>
</reference>
<dbReference type="EMBL" id="BFAA01006858">
    <property type="protein sequence ID" value="GCB65233.1"/>
    <property type="molecule type" value="Genomic_DNA"/>
</dbReference>
<dbReference type="Proteomes" id="UP000288216">
    <property type="component" value="Unassembled WGS sequence"/>
</dbReference>
<dbReference type="Gene3D" id="3.30.2350.10">
    <property type="entry name" value="Pseudouridine synthase"/>
    <property type="match status" value="1"/>
</dbReference>
<dbReference type="OMA" id="PPAWYHL"/>
<dbReference type="Pfam" id="PF00849">
    <property type="entry name" value="PseudoU_synth_2"/>
    <property type="match status" value="1"/>
</dbReference>
<dbReference type="OrthoDB" id="428658at2759"/>
<feature type="domain" description="Pseudouridine synthase RsuA/RluA-like" evidence="1">
    <location>
        <begin position="83"/>
        <end position="242"/>
    </location>
</feature>
<dbReference type="GO" id="GO:0003723">
    <property type="term" value="F:RNA binding"/>
    <property type="evidence" value="ECO:0007669"/>
    <property type="project" value="InterPro"/>
</dbReference>
<gene>
    <name evidence="2" type="ORF">scyTo_0013433</name>
</gene>
<dbReference type="InterPro" id="IPR050188">
    <property type="entry name" value="RluA_PseudoU_synthase"/>
</dbReference>
<dbReference type="PANTHER" id="PTHR21600:SF49">
    <property type="entry name" value="MITOCHONDRIAL MRNA PSEUDOURIDINE SYNTHASE RPUSD3"/>
    <property type="match status" value="1"/>
</dbReference>
<dbReference type="InterPro" id="IPR020103">
    <property type="entry name" value="PsdUridine_synth_cat_dom_sf"/>
</dbReference>
<evidence type="ECO:0000313" key="2">
    <source>
        <dbReference type="EMBL" id="GCB65233.1"/>
    </source>
</evidence>
<dbReference type="GO" id="GO:0001522">
    <property type="term" value="P:pseudouridine synthesis"/>
    <property type="evidence" value="ECO:0007669"/>
    <property type="project" value="InterPro"/>
</dbReference>
<evidence type="ECO:0000259" key="1">
    <source>
        <dbReference type="Pfam" id="PF00849"/>
    </source>
</evidence>
<dbReference type="GO" id="GO:0009982">
    <property type="term" value="F:pseudouridine synthase activity"/>
    <property type="evidence" value="ECO:0007669"/>
    <property type="project" value="InterPro"/>
</dbReference>
<dbReference type="InterPro" id="IPR006145">
    <property type="entry name" value="PsdUridine_synth_RsuA/RluA"/>
</dbReference>
<dbReference type="AlphaFoldDB" id="A0A401NWI5"/>
<comment type="caution">
    <text evidence="2">The sequence shown here is derived from an EMBL/GenBank/DDBJ whole genome shotgun (WGS) entry which is preliminary data.</text>
</comment>
<protein>
    <recommendedName>
        <fullName evidence="1">Pseudouridine synthase RsuA/RluA-like domain-containing protein</fullName>
    </recommendedName>
</protein>
<evidence type="ECO:0000313" key="3">
    <source>
        <dbReference type="Proteomes" id="UP000288216"/>
    </source>
</evidence>
<dbReference type="SUPFAM" id="SSF55120">
    <property type="entry name" value="Pseudouridine synthase"/>
    <property type="match status" value="1"/>
</dbReference>
<keyword evidence="3" id="KW-1185">Reference proteome</keyword>
<organism evidence="2 3">
    <name type="scientific">Scyliorhinus torazame</name>
    <name type="common">Cloudy catshark</name>
    <name type="synonym">Catulus torazame</name>
    <dbReference type="NCBI Taxonomy" id="75743"/>
    <lineage>
        <taxon>Eukaryota</taxon>
        <taxon>Metazoa</taxon>
        <taxon>Chordata</taxon>
        <taxon>Craniata</taxon>
        <taxon>Vertebrata</taxon>
        <taxon>Chondrichthyes</taxon>
        <taxon>Elasmobranchii</taxon>
        <taxon>Galeomorphii</taxon>
        <taxon>Galeoidea</taxon>
        <taxon>Carcharhiniformes</taxon>
        <taxon>Scyliorhinidae</taxon>
        <taxon>Scyliorhinus</taxon>
    </lineage>
</organism>